<dbReference type="AlphaFoldDB" id="A0A4Q2IVR0"/>
<dbReference type="RefSeq" id="WP_129340591.1">
    <property type="nucleotide sequence ID" value="NZ_JACIDD010000001.1"/>
</dbReference>
<protein>
    <submittedName>
        <fullName evidence="1">Uncharacterized protein</fullName>
    </submittedName>
</protein>
<proteinExistence type="predicted"/>
<evidence type="ECO:0000313" key="1">
    <source>
        <dbReference type="EMBL" id="RXZ34809.1"/>
    </source>
</evidence>
<accession>A0A4Q2IVR0</accession>
<dbReference type="EMBL" id="SDPT01000001">
    <property type="protein sequence ID" value="RXZ34809.1"/>
    <property type="molecule type" value="Genomic_DNA"/>
</dbReference>
<sequence length="154" mass="16496">MKFFRALNIFATVRDLRAANASLSANLSDARSSNYLLRVQRDCAIDAGHATAVMADTALEALEIADRVVDAHMDEREELKARIVILESEARVQASETLEVVSYVKSVEAALKAVGISITDAPSGPQVVAEEAAFLAAVRGSRSILNGQRLLQAA</sequence>
<evidence type="ECO:0000313" key="2">
    <source>
        <dbReference type="Proteomes" id="UP000292347"/>
    </source>
</evidence>
<name>A0A4Q2IVR0_9SPHN</name>
<organism evidence="1 2">
    <name type="scientific">Sphingomonas desiccabilis</name>
    <dbReference type="NCBI Taxonomy" id="429134"/>
    <lineage>
        <taxon>Bacteria</taxon>
        <taxon>Pseudomonadati</taxon>
        <taxon>Pseudomonadota</taxon>
        <taxon>Alphaproteobacteria</taxon>
        <taxon>Sphingomonadales</taxon>
        <taxon>Sphingomonadaceae</taxon>
        <taxon>Sphingomonas</taxon>
    </lineage>
</organism>
<keyword evidence="2" id="KW-1185">Reference proteome</keyword>
<reference evidence="1 2" key="1">
    <citation type="submission" date="2019-01" db="EMBL/GenBank/DDBJ databases">
        <title>Sphingomonas mucosissima sp. nov. and Sphingomonas desiccabilis sp. nov., from biological soil crusts in the Colorado Plateau, USA.</title>
        <authorList>
            <person name="Zhu D."/>
        </authorList>
    </citation>
    <scope>NUCLEOTIDE SEQUENCE [LARGE SCALE GENOMIC DNA]</scope>
    <source>
        <strain evidence="1 2">CP1D</strain>
    </source>
</reference>
<comment type="caution">
    <text evidence="1">The sequence shown here is derived from an EMBL/GenBank/DDBJ whole genome shotgun (WGS) entry which is preliminary data.</text>
</comment>
<dbReference type="Proteomes" id="UP000292347">
    <property type="component" value="Unassembled WGS sequence"/>
</dbReference>
<gene>
    <name evidence="1" type="ORF">EO081_03890</name>
</gene>